<protein>
    <submittedName>
        <fullName evidence="1">Uncharacterized protein</fullName>
    </submittedName>
</protein>
<accession>A0A392VA63</accession>
<sequence length="59" mass="6506">MTSGWSSRADRPLGLLDSPAVEFPSYWALGPVQNSSLTNEGPIWLSHVRIRLVKDALGR</sequence>
<proteinExistence type="predicted"/>
<name>A0A392VA63_9FABA</name>
<evidence type="ECO:0000313" key="2">
    <source>
        <dbReference type="Proteomes" id="UP000265520"/>
    </source>
</evidence>
<organism evidence="1 2">
    <name type="scientific">Trifolium medium</name>
    <dbReference type="NCBI Taxonomy" id="97028"/>
    <lineage>
        <taxon>Eukaryota</taxon>
        <taxon>Viridiplantae</taxon>
        <taxon>Streptophyta</taxon>
        <taxon>Embryophyta</taxon>
        <taxon>Tracheophyta</taxon>
        <taxon>Spermatophyta</taxon>
        <taxon>Magnoliopsida</taxon>
        <taxon>eudicotyledons</taxon>
        <taxon>Gunneridae</taxon>
        <taxon>Pentapetalae</taxon>
        <taxon>rosids</taxon>
        <taxon>fabids</taxon>
        <taxon>Fabales</taxon>
        <taxon>Fabaceae</taxon>
        <taxon>Papilionoideae</taxon>
        <taxon>50 kb inversion clade</taxon>
        <taxon>NPAAA clade</taxon>
        <taxon>Hologalegina</taxon>
        <taxon>IRL clade</taxon>
        <taxon>Trifolieae</taxon>
        <taxon>Trifolium</taxon>
    </lineage>
</organism>
<comment type="caution">
    <text evidence="1">The sequence shown here is derived from an EMBL/GenBank/DDBJ whole genome shotgun (WGS) entry which is preliminary data.</text>
</comment>
<dbReference type="AlphaFoldDB" id="A0A392VA63"/>
<evidence type="ECO:0000313" key="1">
    <source>
        <dbReference type="EMBL" id="MCI83821.1"/>
    </source>
</evidence>
<dbReference type="Proteomes" id="UP000265520">
    <property type="component" value="Unassembled WGS sequence"/>
</dbReference>
<dbReference type="EMBL" id="LXQA011076144">
    <property type="protein sequence ID" value="MCI83821.1"/>
    <property type="molecule type" value="Genomic_DNA"/>
</dbReference>
<keyword evidence="2" id="KW-1185">Reference proteome</keyword>
<reference evidence="1 2" key="1">
    <citation type="journal article" date="2018" name="Front. Plant Sci.">
        <title>Red Clover (Trifolium pratense) and Zigzag Clover (T. medium) - A Picture of Genomic Similarities and Differences.</title>
        <authorList>
            <person name="Dluhosova J."/>
            <person name="Istvanek J."/>
            <person name="Nedelnik J."/>
            <person name="Repkova J."/>
        </authorList>
    </citation>
    <scope>NUCLEOTIDE SEQUENCE [LARGE SCALE GENOMIC DNA]</scope>
    <source>
        <strain evidence="2">cv. 10/8</strain>
        <tissue evidence="1">Leaf</tissue>
    </source>
</reference>